<dbReference type="InterPro" id="IPR058647">
    <property type="entry name" value="BSH_CzcB-like"/>
</dbReference>
<dbReference type="KEGG" id="oai:OLEAN_C18880"/>
<dbReference type="GO" id="GO:0046914">
    <property type="term" value="F:transition metal ion binding"/>
    <property type="evidence" value="ECO:0007669"/>
    <property type="project" value="TreeGrafter"/>
</dbReference>
<dbReference type="GO" id="GO:0030288">
    <property type="term" value="C:outer membrane-bounded periplasmic space"/>
    <property type="evidence" value="ECO:0007669"/>
    <property type="project" value="TreeGrafter"/>
</dbReference>
<dbReference type="Proteomes" id="UP000032749">
    <property type="component" value="Chromosome"/>
</dbReference>
<evidence type="ECO:0000259" key="3">
    <source>
        <dbReference type="Pfam" id="PF25973"/>
    </source>
</evidence>
<evidence type="ECO:0000256" key="2">
    <source>
        <dbReference type="SAM" id="SignalP"/>
    </source>
</evidence>
<feature type="chain" id="PRO_5004374373" description="CzcB-like barrel-sandwich hybrid domain-containing protein" evidence="2">
    <location>
        <begin position="25"/>
        <end position="382"/>
    </location>
</feature>
<dbReference type="GO" id="GO:0015679">
    <property type="term" value="P:plasma membrane copper ion transport"/>
    <property type="evidence" value="ECO:0007669"/>
    <property type="project" value="TreeGrafter"/>
</dbReference>
<dbReference type="Gene3D" id="1.10.287.470">
    <property type="entry name" value="Helix hairpin bin"/>
    <property type="match status" value="1"/>
</dbReference>
<keyword evidence="1" id="KW-0813">Transport</keyword>
<keyword evidence="5" id="KW-1185">Reference proteome</keyword>
<sequence length="382" mass="41803">MKAGSFVKVGLLGLVGLLPISALAEDLEQTDENLPAILKISAVQQSSLGLKFGAPKSLDQSFGAEWPARVTAPFELVQAFSLPVDVMVEQLFVSLGQSVEKGQLLARLDSRQLRLWANELLVADEQQAQCLRELELLNQRLELGLSRQNEVVQKQSDCRILSRRLDSAMASLRHAGWSNARIEQLQAGGVLQESLELTASVKGVVAELAMTPGQHLEAGVTLFELWPLSELRMQANIPDSLASLIPLQSQALVWPRTQGDQFVAHVERISDQVDQQNRRSVWLNIEGNSVNSGAAYKVRFSQQAMQGETRSTWAVPTKAVVREANHDWVFIQVPKGIEVRQVSVLGVIKGELQIIADLPTDARIAVTATAALKGLWLGMGGE</sequence>
<protein>
    <recommendedName>
        <fullName evidence="3">CzcB-like barrel-sandwich hybrid domain-containing protein</fullName>
    </recommendedName>
</protein>
<dbReference type="STRING" id="698738.OLEAN_C18880"/>
<dbReference type="Pfam" id="PF25973">
    <property type="entry name" value="BSH_CzcB"/>
    <property type="match status" value="1"/>
</dbReference>
<proteinExistence type="predicted"/>
<gene>
    <name evidence="4" type="ORF">OLEAN_C18880</name>
</gene>
<dbReference type="Gene3D" id="2.40.50.100">
    <property type="match status" value="1"/>
</dbReference>
<organism evidence="4 5">
    <name type="scientific">Oleispira antarctica RB-8</name>
    <dbReference type="NCBI Taxonomy" id="698738"/>
    <lineage>
        <taxon>Bacteria</taxon>
        <taxon>Pseudomonadati</taxon>
        <taxon>Pseudomonadota</taxon>
        <taxon>Gammaproteobacteria</taxon>
        <taxon>Oceanospirillales</taxon>
        <taxon>Oceanospirillaceae</taxon>
        <taxon>Oleispira</taxon>
    </lineage>
</organism>
<dbReference type="InterPro" id="IPR051909">
    <property type="entry name" value="MFP_Cation_Efflux"/>
</dbReference>
<dbReference type="Gene3D" id="2.40.30.170">
    <property type="match status" value="1"/>
</dbReference>
<dbReference type="AlphaFoldDB" id="R4YTT6"/>
<evidence type="ECO:0000256" key="1">
    <source>
        <dbReference type="ARBA" id="ARBA00022448"/>
    </source>
</evidence>
<dbReference type="EMBL" id="FO203512">
    <property type="protein sequence ID" value="CCK76064.1"/>
    <property type="molecule type" value="Genomic_DNA"/>
</dbReference>
<dbReference type="PANTHER" id="PTHR30097">
    <property type="entry name" value="CATION EFFLUX SYSTEM PROTEIN CUSB"/>
    <property type="match status" value="1"/>
</dbReference>
<accession>R4YTT6</accession>
<feature type="signal peptide" evidence="2">
    <location>
        <begin position="1"/>
        <end position="24"/>
    </location>
</feature>
<dbReference type="PANTHER" id="PTHR30097:SF4">
    <property type="entry name" value="SLR6042 PROTEIN"/>
    <property type="match status" value="1"/>
</dbReference>
<name>R4YTT6_OLEAN</name>
<evidence type="ECO:0000313" key="5">
    <source>
        <dbReference type="Proteomes" id="UP000032749"/>
    </source>
</evidence>
<evidence type="ECO:0000313" key="4">
    <source>
        <dbReference type="EMBL" id="CCK76064.1"/>
    </source>
</evidence>
<feature type="domain" description="CzcB-like barrel-sandwich hybrid" evidence="3">
    <location>
        <begin position="84"/>
        <end position="224"/>
    </location>
</feature>
<reference evidence="4 5" key="1">
    <citation type="journal article" date="2013" name="Nat. Commun.">
        <title>Genome sequence and functional genomic analysis of the oil-degrading bacterium Oleispira antarctica.</title>
        <authorList>
            <person name="Kube M."/>
            <person name="Chernikova T.N."/>
            <person name="Al-Ramahi Y."/>
            <person name="Beloqui A."/>
            <person name="Lopez-Cortez N."/>
            <person name="Guazzaroni M.E."/>
            <person name="Heipieper H.J."/>
            <person name="Klages S."/>
            <person name="Kotsyurbenko O.R."/>
            <person name="Langer I."/>
            <person name="Nechitaylo T.Y."/>
            <person name="Lunsdorf H."/>
            <person name="Fernandez M."/>
            <person name="Juarez S."/>
            <person name="Ciordia S."/>
            <person name="Singer A."/>
            <person name="Kagan O."/>
            <person name="Egorova O."/>
            <person name="Petit P.A."/>
            <person name="Stogios P."/>
            <person name="Kim Y."/>
            <person name="Tchigvintsev A."/>
            <person name="Flick R."/>
            <person name="Denaro R."/>
            <person name="Genovese M."/>
            <person name="Albar J.P."/>
            <person name="Reva O.N."/>
            <person name="Martinez-Gomariz M."/>
            <person name="Tran H."/>
            <person name="Ferrer M."/>
            <person name="Savchenko A."/>
            <person name="Yakunin A.F."/>
            <person name="Yakimov M.M."/>
            <person name="Golyshina O.V."/>
            <person name="Reinhardt R."/>
            <person name="Golyshin P.N."/>
        </authorList>
    </citation>
    <scope>NUCLEOTIDE SEQUENCE [LARGE SCALE GENOMIC DNA]</scope>
</reference>
<dbReference type="HOGENOM" id="CLU_723276_0_0_6"/>
<dbReference type="GO" id="GO:0060003">
    <property type="term" value="P:copper ion export"/>
    <property type="evidence" value="ECO:0007669"/>
    <property type="project" value="TreeGrafter"/>
</dbReference>
<keyword evidence="2" id="KW-0732">Signal</keyword>